<dbReference type="eggNOG" id="COG1875">
    <property type="taxonomic scope" value="Bacteria"/>
</dbReference>
<evidence type="ECO:0000256" key="2">
    <source>
        <dbReference type="ARBA" id="ARBA00022741"/>
    </source>
</evidence>
<sequence length="434" mass="49329">MSRKMNKTMVIDTSVFIYDPEALSSFEDTRIIVPFTVIEELEGCAKFRDESSKNAARALSNIRLLLERAGNHTDSITLPNGSELHIEVSSIINLPDEEKRRKLLTLELLQIIAQREPMIFVTKSLSRRVRAEALGIEARDYENKRFSFRSLYRGYREIQVSVSEIESFYTQGYLDLHQEILPSPNEYFFLSSEGNYFALGRYSEQEKHIIALKNLPQKIWGIQPLNTEQKCALDLLLCDDVKLVSLMGQAGSGKTVLALAAAMYQVFDKGNYNKLLISRPIVPMGKDIGFLPGLKEEKLLHWMQPIYDNMEFLFNIHGMGDFSEVLHSLMEAKKLEMEALTYIRGRSLPRVFMIIDEAQNLTPHEIKTIISRAGKGTKIVLTGDPTQIDSPYFDENSNGLTYLVGKFHHLSLYGHMFMTKTERSELAAAAAAIL</sequence>
<dbReference type="GO" id="GO:0005829">
    <property type="term" value="C:cytosol"/>
    <property type="evidence" value="ECO:0007669"/>
    <property type="project" value="TreeGrafter"/>
</dbReference>
<gene>
    <name evidence="6" type="primary">ylaK</name>
    <name evidence="6" type="ORF">M832_04390</name>
</gene>
<dbReference type="PATRIC" id="fig|1229831.3.peg.445"/>
<dbReference type="InterPro" id="IPR051451">
    <property type="entry name" value="PhoH2-like"/>
</dbReference>
<evidence type="ECO:0000259" key="5">
    <source>
        <dbReference type="SMART" id="SM00670"/>
    </source>
</evidence>
<dbReference type="GO" id="GO:0005524">
    <property type="term" value="F:ATP binding"/>
    <property type="evidence" value="ECO:0007669"/>
    <property type="project" value="UniProtKB-KW"/>
</dbReference>
<comment type="similarity">
    <text evidence="1">Belongs to the PhoH family.</text>
</comment>
<evidence type="ECO:0000313" key="7">
    <source>
        <dbReference type="Proteomes" id="UP000019433"/>
    </source>
</evidence>
<dbReference type="SUPFAM" id="SSF88723">
    <property type="entry name" value="PIN domain-like"/>
    <property type="match status" value="1"/>
</dbReference>
<dbReference type="PANTHER" id="PTHR30473">
    <property type="entry name" value="PROTEIN PHOH"/>
    <property type="match status" value="1"/>
</dbReference>
<dbReference type="Gene3D" id="3.40.50.1010">
    <property type="entry name" value="5'-nuclease"/>
    <property type="match status" value="1"/>
</dbReference>
<dbReference type="SMART" id="SM00670">
    <property type="entry name" value="PINc"/>
    <property type="match status" value="1"/>
</dbReference>
<keyword evidence="2" id="KW-0547">Nucleotide-binding</keyword>
<dbReference type="KEGG" id="cav:M832_04390"/>
<dbReference type="Gene3D" id="3.40.50.300">
    <property type="entry name" value="P-loop containing nucleotide triphosphate hydrolases"/>
    <property type="match status" value="1"/>
</dbReference>
<dbReference type="Proteomes" id="UP000019433">
    <property type="component" value="Chromosome"/>
</dbReference>
<dbReference type="AlphaFoldDB" id="W8JLZ2"/>
<reference evidence="6 7" key="1">
    <citation type="journal article" date="2014" name="Syst. Appl. Microbiol.">
        <title>Evidence for the existence of two new members of the family Chlamydiaceae and proposal of Chlamydia avium sp. nov. and Chlamydia gallinacea sp. nov.</title>
        <authorList>
            <person name="Sachse K."/>
            <person name="Laroucau K."/>
            <person name="Riege K."/>
            <person name="Wehner S."/>
            <person name="Dilcher M."/>
            <person name="Creasy H.H."/>
            <person name="Weidmann M."/>
            <person name="Myers G."/>
            <person name="Vorimore F."/>
            <person name="Vicari N."/>
            <person name="Magnino S."/>
            <person name="Liebler-Tenorio E."/>
            <person name="Ruettger A."/>
            <person name="Bavoil P.M."/>
            <person name="Hufert F.T."/>
            <person name="Rossello-Mora R."/>
            <person name="Marz M."/>
        </authorList>
    </citation>
    <scope>NUCLEOTIDE SEQUENCE [LARGE SCALE GENOMIC DNA]</scope>
    <source>
        <strain evidence="6 7">10DC88</strain>
    </source>
</reference>
<proteinExistence type="inferred from homology"/>
<accession>W8JLZ2</accession>
<dbReference type="Pfam" id="PF02562">
    <property type="entry name" value="PhoH"/>
    <property type="match status" value="1"/>
</dbReference>
<evidence type="ECO:0000256" key="4">
    <source>
        <dbReference type="ARBA" id="ARBA00046345"/>
    </source>
</evidence>
<keyword evidence="3" id="KW-0067">ATP-binding</keyword>
<dbReference type="HOGENOM" id="CLU_022283_2_1_0"/>
<dbReference type="CDD" id="cd09883">
    <property type="entry name" value="PIN_VapC_PhoHL-ATPase"/>
    <property type="match status" value="1"/>
</dbReference>
<evidence type="ECO:0000256" key="1">
    <source>
        <dbReference type="ARBA" id="ARBA00010393"/>
    </source>
</evidence>
<dbReference type="PANTHER" id="PTHR30473:SF2">
    <property type="entry name" value="PIN DOMAIN-CONTAINING PROTEIN"/>
    <property type="match status" value="1"/>
</dbReference>
<dbReference type="Pfam" id="PF13638">
    <property type="entry name" value="PIN_4"/>
    <property type="match status" value="1"/>
</dbReference>
<dbReference type="EMBL" id="CP006571">
    <property type="protein sequence ID" value="AHK63304.1"/>
    <property type="molecule type" value="Genomic_DNA"/>
</dbReference>
<feature type="domain" description="PIN" evidence="5">
    <location>
        <begin position="7"/>
        <end position="129"/>
    </location>
</feature>
<organism evidence="6 7">
    <name type="scientific">Chlamydia avium 10DC88</name>
    <dbReference type="NCBI Taxonomy" id="1229831"/>
    <lineage>
        <taxon>Bacteria</taxon>
        <taxon>Pseudomonadati</taxon>
        <taxon>Chlamydiota</taxon>
        <taxon>Chlamydiia</taxon>
        <taxon>Chlamydiales</taxon>
        <taxon>Chlamydiaceae</taxon>
        <taxon>Chlamydia/Chlamydophila group</taxon>
        <taxon>Chlamydia</taxon>
    </lineage>
</organism>
<comment type="similarity">
    <text evidence="4">In the N-terminal section; belongs to the PINc/VapC protein family.</text>
</comment>
<evidence type="ECO:0000256" key="3">
    <source>
        <dbReference type="ARBA" id="ARBA00022840"/>
    </source>
</evidence>
<dbReference type="InterPro" id="IPR003714">
    <property type="entry name" value="PhoH"/>
</dbReference>
<dbReference type="InterPro" id="IPR029060">
    <property type="entry name" value="PIN-like_dom_sf"/>
</dbReference>
<dbReference type="FunFam" id="3.40.50.300:FF:000013">
    <property type="entry name" value="PhoH family ATPase"/>
    <property type="match status" value="1"/>
</dbReference>
<dbReference type="InterPro" id="IPR002716">
    <property type="entry name" value="PIN_dom"/>
</dbReference>
<dbReference type="SUPFAM" id="SSF52540">
    <property type="entry name" value="P-loop containing nucleoside triphosphate hydrolases"/>
    <property type="match status" value="1"/>
</dbReference>
<name>W8JLZ2_9CHLA</name>
<protein>
    <submittedName>
        <fullName evidence="6">Uncharacterized protein YlaK</fullName>
    </submittedName>
</protein>
<dbReference type="InterPro" id="IPR027417">
    <property type="entry name" value="P-loop_NTPase"/>
</dbReference>
<evidence type="ECO:0000313" key="6">
    <source>
        <dbReference type="EMBL" id="AHK63304.1"/>
    </source>
</evidence>